<dbReference type="AlphaFoldDB" id="A0A7X5Y5W4"/>
<dbReference type="Pfam" id="PF20434">
    <property type="entry name" value="BD-FAE"/>
    <property type="match status" value="1"/>
</dbReference>
<evidence type="ECO:0000256" key="1">
    <source>
        <dbReference type="ARBA" id="ARBA00022801"/>
    </source>
</evidence>
<keyword evidence="4" id="KW-1185">Reference proteome</keyword>
<evidence type="ECO:0000313" key="3">
    <source>
        <dbReference type="EMBL" id="NJC04450.1"/>
    </source>
</evidence>
<dbReference type="InterPro" id="IPR029058">
    <property type="entry name" value="AB_hydrolase_fold"/>
</dbReference>
<dbReference type="Proteomes" id="UP000558192">
    <property type="component" value="Unassembled WGS sequence"/>
</dbReference>
<name>A0A7X5Y5W4_9SPHN</name>
<keyword evidence="1" id="KW-0378">Hydrolase</keyword>
<feature type="domain" description="BD-FAE-like" evidence="2">
    <location>
        <begin position="63"/>
        <end position="251"/>
    </location>
</feature>
<sequence>MPRSPQRRRWRNIPRVAAELVDRFGWSPVALLNTIDRLTPGRGDRARKVGDGIAYGPLGRHKLDVWAPSHPDSARLPVIVFFYGGGWHSGERGDYGFAAAAFAGQGFVAVLPDYRLVPEIRYPGFLEDAALAVRWVAAHVAEFGGDPTKITVAGHSAGAYIAAMLALDPRWLAAVQLGPETIRAGVLLSGPFDFAPFREWRGRATFGTYHDPADTQPINHVRSDAPPLLLQHGSSDRLVYAKNSRSLDEALTRAGAPHELRIYKGCDHAGTAVALSRPFRGRHPVLADATRFLRSVLGLPKSPPTT</sequence>
<evidence type="ECO:0000313" key="4">
    <source>
        <dbReference type="Proteomes" id="UP000558192"/>
    </source>
</evidence>
<dbReference type="GO" id="GO:0016787">
    <property type="term" value="F:hydrolase activity"/>
    <property type="evidence" value="ECO:0007669"/>
    <property type="project" value="UniProtKB-KW"/>
</dbReference>
<proteinExistence type="predicted"/>
<dbReference type="InterPro" id="IPR019826">
    <property type="entry name" value="Carboxylesterase_B_AS"/>
</dbReference>
<gene>
    <name evidence="3" type="ORF">GGQ97_000243</name>
</gene>
<dbReference type="SUPFAM" id="SSF53474">
    <property type="entry name" value="alpha/beta-Hydrolases"/>
    <property type="match status" value="1"/>
</dbReference>
<protein>
    <submittedName>
        <fullName evidence="3">Acetyl esterase/lipase</fullName>
    </submittedName>
</protein>
<dbReference type="EMBL" id="JAATJC010000001">
    <property type="protein sequence ID" value="NJC04450.1"/>
    <property type="molecule type" value="Genomic_DNA"/>
</dbReference>
<organism evidence="3 4">
    <name type="scientific">Sphingomonas kaistensis</name>
    <dbReference type="NCBI Taxonomy" id="298708"/>
    <lineage>
        <taxon>Bacteria</taxon>
        <taxon>Pseudomonadati</taxon>
        <taxon>Pseudomonadota</taxon>
        <taxon>Alphaproteobacteria</taxon>
        <taxon>Sphingomonadales</taxon>
        <taxon>Sphingomonadaceae</taxon>
        <taxon>Sphingomonas</taxon>
    </lineage>
</organism>
<reference evidence="3 4" key="1">
    <citation type="submission" date="2020-03" db="EMBL/GenBank/DDBJ databases">
        <title>Genomic Encyclopedia of Type Strains, Phase IV (KMG-IV): sequencing the most valuable type-strain genomes for metagenomic binning, comparative biology and taxonomic classification.</title>
        <authorList>
            <person name="Goeker M."/>
        </authorList>
    </citation>
    <scope>NUCLEOTIDE SEQUENCE [LARGE SCALE GENOMIC DNA]</scope>
    <source>
        <strain evidence="3 4">DSM 16846</strain>
    </source>
</reference>
<dbReference type="InterPro" id="IPR049492">
    <property type="entry name" value="BD-FAE-like_dom"/>
</dbReference>
<dbReference type="InterPro" id="IPR050300">
    <property type="entry name" value="GDXG_lipolytic_enzyme"/>
</dbReference>
<dbReference type="PROSITE" id="PS00122">
    <property type="entry name" value="CARBOXYLESTERASE_B_1"/>
    <property type="match status" value="1"/>
</dbReference>
<accession>A0A7X5Y5W4</accession>
<dbReference type="PANTHER" id="PTHR48081:SF9">
    <property type="entry name" value="CARBOXYLESTERASE"/>
    <property type="match status" value="1"/>
</dbReference>
<dbReference type="RefSeq" id="WP_168067271.1">
    <property type="nucleotide sequence ID" value="NZ_JAATJC010000001.1"/>
</dbReference>
<dbReference type="PANTHER" id="PTHR48081">
    <property type="entry name" value="AB HYDROLASE SUPERFAMILY PROTEIN C4A8.06C"/>
    <property type="match status" value="1"/>
</dbReference>
<dbReference type="Gene3D" id="3.40.50.1820">
    <property type="entry name" value="alpha/beta hydrolase"/>
    <property type="match status" value="1"/>
</dbReference>
<evidence type="ECO:0000259" key="2">
    <source>
        <dbReference type="Pfam" id="PF20434"/>
    </source>
</evidence>
<comment type="caution">
    <text evidence="3">The sequence shown here is derived from an EMBL/GenBank/DDBJ whole genome shotgun (WGS) entry which is preliminary data.</text>
</comment>